<sequence>MAPRPSHRPSPEESREEESALLVRKPIQSIYFLLICVTAICKKGLRRRVIDGAGIKWTIRKTIEMLKRLIYFCTRAFGKYPRKNDFPKKFRFPILCFDGRRRHHKEPEALLRLKNRLGLRFTVFPANRTQKEMISADACRRCHGNPGPVLSSQMRK</sequence>
<dbReference type="AlphaFoldDB" id="A0AAV4SUW6"/>
<evidence type="ECO:0000313" key="2">
    <source>
        <dbReference type="Proteomes" id="UP001054945"/>
    </source>
</evidence>
<keyword evidence="2" id="KW-1185">Reference proteome</keyword>
<name>A0AAV4SUW6_CAEEX</name>
<accession>A0AAV4SUW6</accession>
<gene>
    <name evidence="1" type="ORF">CEXT_697381</name>
</gene>
<organism evidence="1 2">
    <name type="scientific">Caerostris extrusa</name>
    <name type="common">Bark spider</name>
    <name type="synonym">Caerostris bankana</name>
    <dbReference type="NCBI Taxonomy" id="172846"/>
    <lineage>
        <taxon>Eukaryota</taxon>
        <taxon>Metazoa</taxon>
        <taxon>Ecdysozoa</taxon>
        <taxon>Arthropoda</taxon>
        <taxon>Chelicerata</taxon>
        <taxon>Arachnida</taxon>
        <taxon>Araneae</taxon>
        <taxon>Araneomorphae</taxon>
        <taxon>Entelegynae</taxon>
        <taxon>Araneoidea</taxon>
        <taxon>Araneidae</taxon>
        <taxon>Caerostris</taxon>
    </lineage>
</organism>
<comment type="caution">
    <text evidence="1">The sequence shown here is derived from an EMBL/GenBank/DDBJ whole genome shotgun (WGS) entry which is preliminary data.</text>
</comment>
<evidence type="ECO:0000313" key="1">
    <source>
        <dbReference type="EMBL" id="GIY37570.1"/>
    </source>
</evidence>
<dbReference type="EMBL" id="BPLR01010183">
    <property type="protein sequence ID" value="GIY37570.1"/>
    <property type="molecule type" value="Genomic_DNA"/>
</dbReference>
<dbReference type="Proteomes" id="UP001054945">
    <property type="component" value="Unassembled WGS sequence"/>
</dbReference>
<reference evidence="1 2" key="1">
    <citation type="submission" date="2021-06" db="EMBL/GenBank/DDBJ databases">
        <title>Caerostris extrusa draft genome.</title>
        <authorList>
            <person name="Kono N."/>
            <person name="Arakawa K."/>
        </authorList>
    </citation>
    <scope>NUCLEOTIDE SEQUENCE [LARGE SCALE GENOMIC DNA]</scope>
</reference>
<protein>
    <submittedName>
        <fullName evidence="1">Uncharacterized protein</fullName>
    </submittedName>
</protein>
<proteinExistence type="predicted"/>